<name>A0A0F9SIW7_9ZZZZ</name>
<dbReference type="AlphaFoldDB" id="A0A0F9SIW7"/>
<sequence>MPIEPYSVQRVRHKPGEFPRPPQPGLQPNRLPKLQGWGSGDYWNEVFSDYRKRRKR</sequence>
<accession>A0A0F9SIW7</accession>
<evidence type="ECO:0000256" key="1">
    <source>
        <dbReference type="SAM" id="MobiDB-lite"/>
    </source>
</evidence>
<protein>
    <submittedName>
        <fullName evidence="2">Uncharacterized protein</fullName>
    </submittedName>
</protein>
<reference evidence="2" key="1">
    <citation type="journal article" date="2015" name="Nature">
        <title>Complex archaea that bridge the gap between prokaryotes and eukaryotes.</title>
        <authorList>
            <person name="Spang A."/>
            <person name="Saw J.H."/>
            <person name="Jorgensen S.L."/>
            <person name="Zaremba-Niedzwiedzka K."/>
            <person name="Martijn J."/>
            <person name="Lind A.E."/>
            <person name="van Eijk R."/>
            <person name="Schleper C."/>
            <person name="Guy L."/>
            <person name="Ettema T.J."/>
        </authorList>
    </citation>
    <scope>NUCLEOTIDE SEQUENCE</scope>
</reference>
<gene>
    <name evidence="2" type="ORF">LCGC14_0845690</name>
</gene>
<dbReference type="EMBL" id="LAZR01002498">
    <property type="protein sequence ID" value="KKN29263.1"/>
    <property type="molecule type" value="Genomic_DNA"/>
</dbReference>
<proteinExistence type="predicted"/>
<feature type="region of interest" description="Disordered" evidence="1">
    <location>
        <begin position="1"/>
        <end position="34"/>
    </location>
</feature>
<organism evidence="2">
    <name type="scientific">marine sediment metagenome</name>
    <dbReference type="NCBI Taxonomy" id="412755"/>
    <lineage>
        <taxon>unclassified sequences</taxon>
        <taxon>metagenomes</taxon>
        <taxon>ecological metagenomes</taxon>
    </lineage>
</organism>
<evidence type="ECO:0000313" key="2">
    <source>
        <dbReference type="EMBL" id="KKN29263.1"/>
    </source>
</evidence>
<comment type="caution">
    <text evidence="2">The sequence shown here is derived from an EMBL/GenBank/DDBJ whole genome shotgun (WGS) entry which is preliminary data.</text>
</comment>